<keyword evidence="4" id="KW-1185">Reference proteome</keyword>
<sequence length="539" mass="54750">MIEPPARRRRPPAPSVRGFEVAATGSAAARPAATGSAVPRSAEGPGARAAVAAWAGLIACAFAAGGVLHALGVLTIDHLPPLHAHFRVLTVTLLPAAAFAAVAVRALPRLTAHGGFGRALALSYGCALVWTVLLAVSAEGLAAPLARSTEYLAVLPAVGDDPLGWLRTFTERLPGYPTHVRGHPPLAVLLLWALARAGLPGASPASVLVVTVGCSATVAIGIVVRELAGESSARRALPYLALTPAAVWIATSMDAFFAGVGAWGVALLVLAGHGGRGRRRPRTWPSPLRRPRTSPATARGPREKSAAPRGARTWPAAFRPPLCGLAAGIVLGSLPYLSYGLVPYLLIPLVAGVVARVPPAAVAAALAGAGAVSAAFAAAGFLWPAGVLATHAEWAADPGSARPYAYFLVANLAVLALMTGPATAIGLSRLATAVGLSRLATAVGLSRFAPAAQAARPRRGEAAVLIMPGTRALAALVGAALVAVLALDVSGVTRGEVERIWVPYALWIGLAASMAAGRRRLAVQVVTGLALQALVVSPW</sequence>
<evidence type="ECO:0000256" key="1">
    <source>
        <dbReference type="SAM" id="MobiDB-lite"/>
    </source>
</evidence>
<accession>A0ABV9CCI3</accession>
<gene>
    <name evidence="3" type="ORF">ACFO60_08220</name>
</gene>
<evidence type="ECO:0008006" key="5">
    <source>
        <dbReference type="Google" id="ProtNLM"/>
    </source>
</evidence>
<feature type="transmembrane region" description="Helical" evidence="2">
    <location>
        <begin position="404"/>
        <end position="424"/>
    </location>
</feature>
<feature type="transmembrane region" description="Helical" evidence="2">
    <location>
        <begin position="245"/>
        <end position="272"/>
    </location>
</feature>
<feature type="transmembrane region" description="Helical" evidence="2">
    <location>
        <begin position="49"/>
        <end position="72"/>
    </location>
</feature>
<organism evidence="3 4">
    <name type="scientific">Sphaerisporangium dianthi</name>
    <dbReference type="NCBI Taxonomy" id="1436120"/>
    <lineage>
        <taxon>Bacteria</taxon>
        <taxon>Bacillati</taxon>
        <taxon>Actinomycetota</taxon>
        <taxon>Actinomycetes</taxon>
        <taxon>Streptosporangiales</taxon>
        <taxon>Streptosporangiaceae</taxon>
        <taxon>Sphaerisporangium</taxon>
    </lineage>
</organism>
<dbReference type="RefSeq" id="WP_380838794.1">
    <property type="nucleotide sequence ID" value="NZ_JBHSFP010000004.1"/>
</dbReference>
<comment type="caution">
    <text evidence="3">The sequence shown here is derived from an EMBL/GenBank/DDBJ whole genome shotgun (WGS) entry which is preliminary data.</text>
</comment>
<protein>
    <recommendedName>
        <fullName evidence="5">DUF2029 domain-containing protein</fullName>
    </recommendedName>
</protein>
<feature type="transmembrane region" description="Helical" evidence="2">
    <location>
        <begin position="322"/>
        <end position="347"/>
    </location>
</feature>
<feature type="region of interest" description="Disordered" evidence="1">
    <location>
        <begin position="275"/>
        <end position="310"/>
    </location>
</feature>
<proteinExistence type="predicted"/>
<keyword evidence="2" id="KW-1133">Transmembrane helix</keyword>
<dbReference type="EMBL" id="JBHSFP010000004">
    <property type="protein sequence ID" value="MFC4530748.1"/>
    <property type="molecule type" value="Genomic_DNA"/>
</dbReference>
<feature type="transmembrane region" description="Helical" evidence="2">
    <location>
        <begin position="119"/>
        <end position="138"/>
    </location>
</feature>
<dbReference type="Proteomes" id="UP001596004">
    <property type="component" value="Unassembled WGS sequence"/>
</dbReference>
<reference evidence="4" key="1">
    <citation type="journal article" date="2019" name="Int. J. Syst. Evol. Microbiol.">
        <title>The Global Catalogue of Microorganisms (GCM) 10K type strain sequencing project: providing services to taxonomists for standard genome sequencing and annotation.</title>
        <authorList>
            <consortium name="The Broad Institute Genomics Platform"/>
            <consortium name="The Broad Institute Genome Sequencing Center for Infectious Disease"/>
            <person name="Wu L."/>
            <person name="Ma J."/>
        </authorList>
    </citation>
    <scope>NUCLEOTIDE SEQUENCE [LARGE SCALE GENOMIC DNA]</scope>
    <source>
        <strain evidence="4">CGMCC 4.7132</strain>
    </source>
</reference>
<feature type="transmembrane region" description="Helical" evidence="2">
    <location>
        <begin position="206"/>
        <end position="225"/>
    </location>
</feature>
<evidence type="ECO:0000256" key="2">
    <source>
        <dbReference type="SAM" id="Phobius"/>
    </source>
</evidence>
<feature type="transmembrane region" description="Helical" evidence="2">
    <location>
        <begin position="84"/>
        <end position="107"/>
    </location>
</feature>
<name>A0ABV9CCI3_9ACTN</name>
<keyword evidence="2" id="KW-0472">Membrane</keyword>
<feature type="transmembrane region" description="Helical" evidence="2">
    <location>
        <begin position="359"/>
        <end position="383"/>
    </location>
</feature>
<feature type="transmembrane region" description="Helical" evidence="2">
    <location>
        <begin position="462"/>
        <end position="487"/>
    </location>
</feature>
<evidence type="ECO:0000313" key="3">
    <source>
        <dbReference type="EMBL" id="MFC4530748.1"/>
    </source>
</evidence>
<evidence type="ECO:0000313" key="4">
    <source>
        <dbReference type="Proteomes" id="UP001596004"/>
    </source>
</evidence>
<keyword evidence="2" id="KW-0812">Transmembrane</keyword>
<feature type="transmembrane region" description="Helical" evidence="2">
    <location>
        <begin position="499"/>
        <end position="517"/>
    </location>
</feature>